<dbReference type="InterPro" id="IPR013762">
    <property type="entry name" value="Integrase-like_cat_sf"/>
</dbReference>
<reference evidence="8" key="1">
    <citation type="journal article" date="2019" name="Int. J. Syst. Evol. Microbiol.">
        <title>The Global Catalogue of Microorganisms (GCM) 10K type strain sequencing project: providing services to taxonomists for standard genome sequencing and annotation.</title>
        <authorList>
            <consortium name="The Broad Institute Genomics Platform"/>
            <consortium name="The Broad Institute Genome Sequencing Center for Infectious Disease"/>
            <person name="Wu L."/>
            <person name="Ma J."/>
        </authorList>
    </citation>
    <scope>NUCLEOTIDE SEQUENCE [LARGE SCALE GENOMIC DNA]</scope>
    <source>
        <strain evidence="8">JCM 14559</strain>
    </source>
</reference>
<dbReference type="InterPro" id="IPR004107">
    <property type="entry name" value="Integrase_SAM-like_N"/>
</dbReference>
<evidence type="ECO:0000259" key="5">
    <source>
        <dbReference type="PROSITE" id="PS51898"/>
    </source>
</evidence>
<comment type="caution">
    <text evidence="7">The sequence shown here is derived from an EMBL/GenBank/DDBJ whole genome shotgun (WGS) entry which is preliminary data.</text>
</comment>
<dbReference type="PANTHER" id="PTHR30349">
    <property type="entry name" value="PHAGE INTEGRASE-RELATED"/>
    <property type="match status" value="1"/>
</dbReference>
<dbReference type="CDD" id="cd00397">
    <property type="entry name" value="DNA_BRE_C"/>
    <property type="match status" value="1"/>
</dbReference>
<keyword evidence="8" id="KW-1185">Reference proteome</keyword>
<evidence type="ECO:0000313" key="7">
    <source>
        <dbReference type="EMBL" id="GAA2127158.1"/>
    </source>
</evidence>
<dbReference type="PROSITE" id="PS51898">
    <property type="entry name" value="TYR_RECOMBINASE"/>
    <property type="match status" value="1"/>
</dbReference>
<evidence type="ECO:0000256" key="1">
    <source>
        <dbReference type="ARBA" id="ARBA00022908"/>
    </source>
</evidence>
<feature type="domain" description="Core-binding (CB)" evidence="6">
    <location>
        <begin position="27"/>
        <end position="130"/>
    </location>
</feature>
<evidence type="ECO:0000256" key="2">
    <source>
        <dbReference type="ARBA" id="ARBA00023125"/>
    </source>
</evidence>
<feature type="domain" description="Tyr recombinase" evidence="5">
    <location>
        <begin position="181"/>
        <end position="373"/>
    </location>
</feature>
<protein>
    <submittedName>
        <fullName evidence="7">Tyrosine-type recombinase/integrase</fullName>
    </submittedName>
</protein>
<sequence>MVPAVRVMKVPDAAAGQPQVRLMDAADEPVVEVDDFLRLLTVRAYSTNTVRAYAYDLLKLYLFCEERGFTADEFTPARAMEFLEWLRLMSSSRRAQRLELGVAAGDGRLLSPKTCNRVLAAVSSFYEFLIASERYVGRDNPIVKKVDQAAARVPDRHRPPLANARRQQPVRRVLRVKTVEPVPRPMPDDVYRALLDELRTRRDLALLEVMWEGGLRPGEVLGLQLGDISYGQRRVTIRKRDDHPRGVRQKSRRDRVVDLWEGRALAALSAYVMRERPADVDTPWMFLVGGRGKRRGEPLGYDALVRMFARAAARAGVRDAWLTPHSLRHTHATRMFEGGMRELTLMTRLGHATPDSMKVYTRVSDPEVVKDYRRAIGEQDT</sequence>
<evidence type="ECO:0000256" key="4">
    <source>
        <dbReference type="PROSITE-ProRule" id="PRU01248"/>
    </source>
</evidence>
<evidence type="ECO:0000259" key="6">
    <source>
        <dbReference type="PROSITE" id="PS51900"/>
    </source>
</evidence>
<dbReference type="Proteomes" id="UP001500897">
    <property type="component" value="Unassembled WGS sequence"/>
</dbReference>
<gene>
    <name evidence="7" type="ORF">GCM10009759_79590</name>
</gene>
<keyword evidence="1" id="KW-0229">DNA integration</keyword>
<dbReference type="InterPro" id="IPR044068">
    <property type="entry name" value="CB"/>
</dbReference>
<proteinExistence type="predicted"/>
<dbReference type="InterPro" id="IPR010998">
    <property type="entry name" value="Integrase_recombinase_N"/>
</dbReference>
<dbReference type="InterPro" id="IPR011010">
    <property type="entry name" value="DNA_brk_join_enz"/>
</dbReference>
<dbReference type="Gene3D" id="1.10.443.10">
    <property type="entry name" value="Intergrase catalytic core"/>
    <property type="match status" value="1"/>
</dbReference>
<dbReference type="PANTHER" id="PTHR30349:SF81">
    <property type="entry name" value="TYROSINE RECOMBINASE XERC"/>
    <property type="match status" value="1"/>
</dbReference>
<dbReference type="PROSITE" id="PS51900">
    <property type="entry name" value="CB"/>
    <property type="match status" value="1"/>
</dbReference>
<dbReference type="SUPFAM" id="SSF56349">
    <property type="entry name" value="DNA breaking-rejoining enzymes"/>
    <property type="match status" value="1"/>
</dbReference>
<dbReference type="InterPro" id="IPR002104">
    <property type="entry name" value="Integrase_catalytic"/>
</dbReference>
<name>A0ABP5KA48_9ACTN</name>
<evidence type="ECO:0000256" key="3">
    <source>
        <dbReference type="ARBA" id="ARBA00023172"/>
    </source>
</evidence>
<evidence type="ECO:0000313" key="8">
    <source>
        <dbReference type="Proteomes" id="UP001500897"/>
    </source>
</evidence>
<keyword evidence="3" id="KW-0233">DNA recombination</keyword>
<accession>A0ABP5KA48</accession>
<dbReference type="Gene3D" id="1.10.150.130">
    <property type="match status" value="1"/>
</dbReference>
<keyword evidence="2 4" id="KW-0238">DNA-binding</keyword>
<dbReference type="Pfam" id="PF02899">
    <property type="entry name" value="Phage_int_SAM_1"/>
    <property type="match status" value="1"/>
</dbReference>
<dbReference type="InterPro" id="IPR050090">
    <property type="entry name" value="Tyrosine_recombinase_XerCD"/>
</dbReference>
<organism evidence="7 8">
    <name type="scientific">Kitasatospora saccharophila</name>
    <dbReference type="NCBI Taxonomy" id="407973"/>
    <lineage>
        <taxon>Bacteria</taxon>
        <taxon>Bacillati</taxon>
        <taxon>Actinomycetota</taxon>
        <taxon>Actinomycetes</taxon>
        <taxon>Kitasatosporales</taxon>
        <taxon>Streptomycetaceae</taxon>
        <taxon>Kitasatospora</taxon>
    </lineage>
</organism>
<dbReference type="EMBL" id="BAAANS010000137">
    <property type="protein sequence ID" value="GAA2127158.1"/>
    <property type="molecule type" value="Genomic_DNA"/>
</dbReference>
<dbReference type="Pfam" id="PF00589">
    <property type="entry name" value="Phage_integrase"/>
    <property type="match status" value="1"/>
</dbReference>